<dbReference type="AlphaFoldDB" id="A0A6C2US35"/>
<reference evidence="1 2" key="1">
    <citation type="submission" date="2019-04" db="EMBL/GenBank/DDBJ databases">
        <authorList>
            <person name="Van Vliet M D."/>
        </authorList>
    </citation>
    <scope>NUCLEOTIDE SEQUENCE [LARGE SCALE GENOMIC DNA]</scope>
    <source>
        <strain evidence="1 2">F21</strain>
    </source>
</reference>
<evidence type="ECO:0000313" key="2">
    <source>
        <dbReference type="Proteomes" id="UP000346198"/>
    </source>
</evidence>
<dbReference type="Proteomes" id="UP000346198">
    <property type="component" value="Unassembled WGS sequence"/>
</dbReference>
<keyword evidence="2" id="KW-1185">Reference proteome</keyword>
<sequence>MPIYTALGIDWKAAYMPVRSEVVLSRFCSASGNAFVDLQEVTSVNKKLELIMDLISAFDALLLGCLLQISSRTMRVCCSSLPTSRFDRICSKNVFTYQCNRHLSCKGCFRLKAMS</sequence>
<proteinExistence type="predicted"/>
<dbReference type="EMBL" id="CAAHFH010000003">
    <property type="protein sequence ID" value="VGO23142.1"/>
    <property type="molecule type" value="Genomic_DNA"/>
</dbReference>
<gene>
    <name evidence="1" type="ORF">SCARR_05247</name>
</gene>
<protein>
    <submittedName>
        <fullName evidence="1">Uncharacterized protein</fullName>
    </submittedName>
</protein>
<name>A0A6C2US35_9BACT</name>
<evidence type="ECO:0000313" key="1">
    <source>
        <dbReference type="EMBL" id="VGO23142.1"/>
    </source>
</evidence>
<organism evidence="1 2">
    <name type="scientific">Pontiella sulfatireligans</name>
    <dbReference type="NCBI Taxonomy" id="2750658"/>
    <lineage>
        <taxon>Bacteria</taxon>
        <taxon>Pseudomonadati</taxon>
        <taxon>Kiritimatiellota</taxon>
        <taxon>Kiritimatiellia</taxon>
        <taxon>Kiritimatiellales</taxon>
        <taxon>Pontiellaceae</taxon>
        <taxon>Pontiella</taxon>
    </lineage>
</organism>
<accession>A0A6C2US35</accession>